<name>A0A9W8SA21_9HYPO</name>
<evidence type="ECO:0000259" key="1">
    <source>
        <dbReference type="Pfam" id="PF06985"/>
    </source>
</evidence>
<evidence type="ECO:0000313" key="2">
    <source>
        <dbReference type="EMBL" id="KAJ4267158.1"/>
    </source>
</evidence>
<sequence>MAEATETHCKARELPGHDIFCTPENSDFLSKVPYRELDATKREIRLLKILPDSGSGFVECELLPSVRLADVRKQYLALSYCAGDARNTKTIIVNGARCNVFANLHHALRAVRRYWKKHADQQDFLLWVDQLCINQANLTERSHQVGFMREIYQNAKRTLICLSTRDTKGLGMKWLIELQPNWKNYIESVPQLHDNSFNNLRELLWENLGRKEFTDGWIAFYDICESPWWRRAWVAQEYMVSNQTTFVFGPRSISDLSLKDLMEGLFMSGLGPASLTDERHFLRHVDYDIDSSRRQQFYRVVNHVKKLQPDKTERTVKAMFSIRYIPRDNSDLKRLLMDSRYREASDERDRIYSVIGLADPGYGIVPNYSPENHWNNVLVETTRKIITFENNLDVLSCARNCGFHTPRSRALPSWVINWNRTNYDLEEPSSIGYTPGAPRYGIIYKERADASFKNVPNPRGSQATTITAMEVWGVFVDTILSPAIPQDSSDPFSSYDYYNSAKGYKVGVRSHTRLKHNHELWILCGSCEPLLLEPKSDGYCLVDVVYCPELQGAMPTVPDSLKGFLNKRGFIDTVKMGRRRITIL</sequence>
<dbReference type="EMBL" id="JAOQAZ010000004">
    <property type="protein sequence ID" value="KAJ4267158.1"/>
    <property type="molecule type" value="Genomic_DNA"/>
</dbReference>
<dbReference type="PANTHER" id="PTHR24148">
    <property type="entry name" value="ANKYRIN REPEAT DOMAIN-CONTAINING PROTEIN 39 HOMOLOG-RELATED"/>
    <property type="match status" value="1"/>
</dbReference>
<dbReference type="InterPro" id="IPR052895">
    <property type="entry name" value="HetReg/Transcr_Mod"/>
</dbReference>
<evidence type="ECO:0000313" key="3">
    <source>
        <dbReference type="Proteomes" id="UP001152049"/>
    </source>
</evidence>
<dbReference type="Pfam" id="PF06985">
    <property type="entry name" value="HET"/>
    <property type="match status" value="1"/>
</dbReference>
<accession>A0A9W8SA21</accession>
<gene>
    <name evidence="2" type="ORF">NW762_003258</name>
</gene>
<dbReference type="Proteomes" id="UP001152049">
    <property type="component" value="Unassembled WGS sequence"/>
</dbReference>
<organism evidence="2 3">
    <name type="scientific">Fusarium torreyae</name>
    <dbReference type="NCBI Taxonomy" id="1237075"/>
    <lineage>
        <taxon>Eukaryota</taxon>
        <taxon>Fungi</taxon>
        <taxon>Dikarya</taxon>
        <taxon>Ascomycota</taxon>
        <taxon>Pezizomycotina</taxon>
        <taxon>Sordariomycetes</taxon>
        <taxon>Hypocreomycetidae</taxon>
        <taxon>Hypocreales</taxon>
        <taxon>Nectriaceae</taxon>
        <taxon>Fusarium</taxon>
    </lineage>
</organism>
<dbReference type="AlphaFoldDB" id="A0A9W8SA21"/>
<reference evidence="2" key="1">
    <citation type="submission" date="2022-09" db="EMBL/GenBank/DDBJ databases">
        <title>Fusarium specimens isolated from Avocado Roots.</title>
        <authorList>
            <person name="Stajich J."/>
            <person name="Roper C."/>
            <person name="Heimlech-Rivalta G."/>
        </authorList>
    </citation>
    <scope>NUCLEOTIDE SEQUENCE</scope>
    <source>
        <strain evidence="2">CF00136</strain>
    </source>
</reference>
<dbReference type="PANTHER" id="PTHR24148:SF73">
    <property type="entry name" value="HET DOMAIN PROTEIN (AFU_ORTHOLOGUE AFUA_8G01020)"/>
    <property type="match status" value="1"/>
</dbReference>
<comment type="caution">
    <text evidence="2">The sequence shown here is derived from an EMBL/GenBank/DDBJ whole genome shotgun (WGS) entry which is preliminary data.</text>
</comment>
<dbReference type="InterPro" id="IPR010730">
    <property type="entry name" value="HET"/>
</dbReference>
<keyword evidence="3" id="KW-1185">Reference proteome</keyword>
<dbReference type="OrthoDB" id="3477286at2759"/>
<feature type="domain" description="Heterokaryon incompatibility" evidence="1">
    <location>
        <begin position="75"/>
        <end position="237"/>
    </location>
</feature>
<proteinExistence type="predicted"/>
<protein>
    <recommendedName>
        <fullName evidence="1">Heterokaryon incompatibility domain-containing protein</fullName>
    </recommendedName>
</protein>